<accession>A0ABS4JXD0</accession>
<gene>
    <name evidence="14" type="ORF">J2Z79_003643</name>
</gene>
<comment type="cofactor">
    <cofactor evidence="2 12">
        <name>Mg(2+)</name>
        <dbReference type="ChEBI" id="CHEBI:18420"/>
    </cofactor>
</comment>
<evidence type="ECO:0000256" key="9">
    <source>
        <dbReference type="ARBA" id="ARBA00022842"/>
    </source>
</evidence>
<dbReference type="EMBL" id="JAGGLG010000055">
    <property type="protein sequence ID" value="MBP2020187.1"/>
    <property type="molecule type" value="Genomic_DNA"/>
</dbReference>
<reference evidence="14 15" key="1">
    <citation type="submission" date="2021-03" db="EMBL/GenBank/DDBJ databases">
        <title>Genomic Encyclopedia of Type Strains, Phase IV (KMG-IV): sequencing the most valuable type-strain genomes for metagenomic binning, comparative biology and taxonomic classification.</title>
        <authorList>
            <person name="Goeker M."/>
        </authorList>
    </citation>
    <scope>NUCLEOTIDE SEQUENCE [LARGE SCALE GENOMIC DNA]</scope>
    <source>
        <strain evidence="14 15">DSM 27138</strain>
    </source>
</reference>
<comment type="pathway">
    <text evidence="3 12">Cofactor biosynthesis; tetrahydrofolate biosynthesis; 7,8-dihydrofolate from 2-amino-4-hydroxy-6-hydroxymethyl-7,8-dihydropteridine diphosphate and 4-aminobenzoate: step 1/2.</text>
</comment>
<comment type="similarity">
    <text evidence="4 12">Belongs to the DHPS family.</text>
</comment>
<evidence type="ECO:0000256" key="11">
    <source>
        <dbReference type="ARBA" id="ARBA00030193"/>
    </source>
</evidence>
<keyword evidence="7 12" id="KW-0808">Transferase</keyword>
<dbReference type="PROSITE" id="PS00792">
    <property type="entry name" value="DHPS_1"/>
    <property type="match status" value="1"/>
</dbReference>
<organism evidence="14 15">
    <name type="scientific">Symbiobacterium terraclitae</name>
    <dbReference type="NCBI Taxonomy" id="557451"/>
    <lineage>
        <taxon>Bacteria</taxon>
        <taxon>Bacillati</taxon>
        <taxon>Bacillota</taxon>
        <taxon>Clostridia</taxon>
        <taxon>Eubacteriales</taxon>
        <taxon>Symbiobacteriaceae</taxon>
        <taxon>Symbiobacterium</taxon>
    </lineage>
</organism>
<dbReference type="InterPro" id="IPR006390">
    <property type="entry name" value="DHP_synth_dom"/>
</dbReference>
<keyword evidence="8 12" id="KW-0479">Metal-binding</keyword>
<dbReference type="EC" id="2.5.1.15" evidence="5 12"/>
<dbReference type="PANTHER" id="PTHR20941">
    <property type="entry name" value="FOLATE SYNTHESIS PROTEINS"/>
    <property type="match status" value="1"/>
</dbReference>
<comment type="function">
    <text evidence="12">Catalyzes the condensation of para-aminobenzoate (pABA) with 6-hydroxymethyl-7,8-dihydropterin diphosphate (DHPt-PP) to form 7,8-dihydropteroate (H2Pte), the immediate precursor of folate derivatives.</text>
</comment>
<dbReference type="Pfam" id="PF00809">
    <property type="entry name" value="Pterin_bind"/>
    <property type="match status" value="1"/>
</dbReference>
<name>A0ABS4JXD0_9FIRM</name>
<dbReference type="InterPro" id="IPR045031">
    <property type="entry name" value="DHP_synth-like"/>
</dbReference>
<evidence type="ECO:0000313" key="14">
    <source>
        <dbReference type="EMBL" id="MBP2020187.1"/>
    </source>
</evidence>
<dbReference type="RefSeq" id="WP_342589539.1">
    <property type="nucleotide sequence ID" value="NZ_JAGGLG010000055.1"/>
</dbReference>
<comment type="caution">
    <text evidence="14">The sequence shown here is derived from an EMBL/GenBank/DDBJ whole genome shotgun (WGS) entry which is preliminary data.</text>
</comment>
<dbReference type="PANTHER" id="PTHR20941:SF1">
    <property type="entry name" value="FOLIC ACID SYNTHESIS PROTEIN FOL1"/>
    <property type="match status" value="1"/>
</dbReference>
<evidence type="ECO:0000256" key="8">
    <source>
        <dbReference type="ARBA" id="ARBA00022723"/>
    </source>
</evidence>
<evidence type="ECO:0000256" key="12">
    <source>
        <dbReference type="RuleBase" id="RU361205"/>
    </source>
</evidence>
<sequence>MGRRTLIMGILNVTPDSFSDGGRWAEPEQAVAHALEMLAEGADIIDVGGESTRPGHEPVPAEEELRRVLPVIRALRRAAPDALISADTQKAEVAEAALEAGADMLNDIWGLQGDPEMVRVAARHRCPVVVMHNQHGTEYRDLIRDITAFFERSLELVREAGLPEELIILDPGVGFGKTPLHNLEVIQRLGEFRRLNRPLLLGTSRKSTIGKVLGGLPPEERLEGTAATVAIGIANGADIVRVHDVRAMKRVAQVADAIVRPGRGGFEG</sequence>
<keyword evidence="15" id="KW-1185">Reference proteome</keyword>
<feature type="domain" description="Pterin-binding" evidence="13">
    <location>
        <begin position="5"/>
        <end position="253"/>
    </location>
</feature>
<evidence type="ECO:0000259" key="13">
    <source>
        <dbReference type="PROSITE" id="PS50972"/>
    </source>
</evidence>
<proteinExistence type="inferred from homology"/>
<dbReference type="NCBIfam" id="TIGR01496">
    <property type="entry name" value="DHPS"/>
    <property type="match status" value="1"/>
</dbReference>
<dbReference type="CDD" id="cd00739">
    <property type="entry name" value="DHPS"/>
    <property type="match status" value="1"/>
</dbReference>
<dbReference type="Proteomes" id="UP001519289">
    <property type="component" value="Unassembled WGS sequence"/>
</dbReference>
<dbReference type="GO" id="GO:0004156">
    <property type="term" value="F:dihydropteroate synthase activity"/>
    <property type="evidence" value="ECO:0007669"/>
    <property type="project" value="UniProtKB-EC"/>
</dbReference>
<evidence type="ECO:0000256" key="6">
    <source>
        <dbReference type="ARBA" id="ARBA00016919"/>
    </source>
</evidence>
<dbReference type="SUPFAM" id="SSF51717">
    <property type="entry name" value="Dihydropteroate synthetase-like"/>
    <property type="match status" value="1"/>
</dbReference>
<evidence type="ECO:0000256" key="2">
    <source>
        <dbReference type="ARBA" id="ARBA00001946"/>
    </source>
</evidence>
<evidence type="ECO:0000256" key="1">
    <source>
        <dbReference type="ARBA" id="ARBA00000012"/>
    </source>
</evidence>
<evidence type="ECO:0000256" key="10">
    <source>
        <dbReference type="ARBA" id="ARBA00022909"/>
    </source>
</evidence>
<comment type="catalytic activity">
    <reaction evidence="1">
        <text>(7,8-dihydropterin-6-yl)methyl diphosphate + 4-aminobenzoate = 7,8-dihydropteroate + diphosphate</text>
        <dbReference type="Rhea" id="RHEA:19949"/>
        <dbReference type="ChEBI" id="CHEBI:17836"/>
        <dbReference type="ChEBI" id="CHEBI:17839"/>
        <dbReference type="ChEBI" id="CHEBI:33019"/>
        <dbReference type="ChEBI" id="CHEBI:72950"/>
        <dbReference type="EC" id="2.5.1.15"/>
    </reaction>
</comment>
<dbReference type="Gene3D" id="3.20.20.20">
    <property type="entry name" value="Dihydropteroate synthase-like"/>
    <property type="match status" value="1"/>
</dbReference>
<keyword evidence="10 12" id="KW-0289">Folate biosynthesis</keyword>
<protein>
    <recommendedName>
        <fullName evidence="6 12">Dihydropteroate synthase</fullName>
        <shortName evidence="12">DHPS</shortName>
        <ecNumber evidence="5 12">2.5.1.15</ecNumber>
    </recommendedName>
    <alternativeName>
        <fullName evidence="11 12">Dihydropteroate pyrophosphorylase</fullName>
    </alternativeName>
</protein>
<evidence type="ECO:0000256" key="4">
    <source>
        <dbReference type="ARBA" id="ARBA00009503"/>
    </source>
</evidence>
<dbReference type="InterPro" id="IPR011005">
    <property type="entry name" value="Dihydropteroate_synth-like_sf"/>
</dbReference>
<evidence type="ECO:0000256" key="5">
    <source>
        <dbReference type="ARBA" id="ARBA00012458"/>
    </source>
</evidence>
<keyword evidence="9 12" id="KW-0460">Magnesium</keyword>
<dbReference type="PROSITE" id="PS00793">
    <property type="entry name" value="DHPS_2"/>
    <property type="match status" value="1"/>
</dbReference>
<evidence type="ECO:0000313" key="15">
    <source>
        <dbReference type="Proteomes" id="UP001519289"/>
    </source>
</evidence>
<dbReference type="PROSITE" id="PS50972">
    <property type="entry name" value="PTERIN_BINDING"/>
    <property type="match status" value="1"/>
</dbReference>
<dbReference type="InterPro" id="IPR000489">
    <property type="entry name" value="Pterin-binding_dom"/>
</dbReference>
<evidence type="ECO:0000256" key="3">
    <source>
        <dbReference type="ARBA" id="ARBA00004763"/>
    </source>
</evidence>
<evidence type="ECO:0000256" key="7">
    <source>
        <dbReference type="ARBA" id="ARBA00022679"/>
    </source>
</evidence>